<keyword evidence="2" id="KW-1185">Reference proteome</keyword>
<dbReference type="GO" id="GO:0016788">
    <property type="term" value="F:hydrolase activity, acting on ester bonds"/>
    <property type="evidence" value="ECO:0007669"/>
    <property type="project" value="UniProtKB-ARBA"/>
</dbReference>
<name>A0A8S0XHR4_9GAMM</name>
<dbReference type="Proteomes" id="UP000494216">
    <property type="component" value="Unassembled WGS sequence"/>
</dbReference>
<dbReference type="Gene3D" id="3.40.50.1110">
    <property type="entry name" value="SGNH hydrolase"/>
    <property type="match status" value="1"/>
</dbReference>
<evidence type="ECO:0008006" key="3">
    <source>
        <dbReference type="Google" id="ProtNLM"/>
    </source>
</evidence>
<evidence type="ECO:0000313" key="1">
    <source>
        <dbReference type="EMBL" id="CAA9892043.1"/>
    </source>
</evidence>
<proteinExistence type="predicted"/>
<sequence length="325" mass="35936">MATDNLIEAAIDAGINQAVTVLKFRNEALAKRKAVVQANIDKMQLIKPAPPGQNSTIESPVSIPLAKDADRESVGVLVAEGDSWFDYPFHDILRILEDDYGYEVEAVAHKGDSIEEMAYGGGQLEELTRHIEKILRRGMTSPLAILLSGGGNDIAGNEFGVLLNHMDSAAAGLNTKIVEGIIDERIRYAYITLISAITEVCMHKLGKALPILIHGYDHPVPDGRGFWGGFKLLPGPWLEPGFRKKGFDKLTERILLAEELIDRLNAMLEEVASLGRFSHVHYIDLRNTLSNGGDYQDLWENELHPSKAGFERVTKRFADIIQTLP</sequence>
<dbReference type="EMBL" id="CADCXN010000088">
    <property type="protein sequence ID" value="CAA9892043.1"/>
    <property type="molecule type" value="Genomic_DNA"/>
</dbReference>
<dbReference type="SUPFAM" id="SSF52266">
    <property type="entry name" value="SGNH hydrolase"/>
    <property type="match status" value="1"/>
</dbReference>
<gene>
    <name evidence="1" type="ORF">METHB2_570006</name>
</gene>
<organism evidence="1 2">
    <name type="scientific">Candidatus Methylobacter favarea</name>
    <dbReference type="NCBI Taxonomy" id="2707345"/>
    <lineage>
        <taxon>Bacteria</taxon>
        <taxon>Pseudomonadati</taxon>
        <taxon>Pseudomonadota</taxon>
        <taxon>Gammaproteobacteria</taxon>
        <taxon>Methylococcales</taxon>
        <taxon>Methylococcaceae</taxon>
        <taxon>Methylobacter</taxon>
    </lineage>
</organism>
<protein>
    <recommendedName>
        <fullName evidence="3">SGNH hydrolase-type esterase domain-containing protein</fullName>
    </recommendedName>
</protein>
<comment type="caution">
    <text evidence="1">The sequence shown here is derived from an EMBL/GenBank/DDBJ whole genome shotgun (WGS) entry which is preliminary data.</text>
</comment>
<evidence type="ECO:0000313" key="2">
    <source>
        <dbReference type="Proteomes" id="UP000494216"/>
    </source>
</evidence>
<accession>A0A8S0XHR4</accession>
<reference evidence="1 2" key="1">
    <citation type="submission" date="2020-02" db="EMBL/GenBank/DDBJ databases">
        <authorList>
            <person name="Hogendoorn C."/>
        </authorList>
    </citation>
    <scope>NUCLEOTIDE SEQUENCE [LARGE SCALE GENOMIC DNA]</scope>
    <source>
        <strain evidence="1">METHB21</strain>
    </source>
</reference>
<dbReference type="InterPro" id="IPR036514">
    <property type="entry name" value="SGNH_hydro_sf"/>
</dbReference>
<dbReference type="AlphaFoldDB" id="A0A8S0XHR4"/>
<dbReference type="RefSeq" id="WP_174626843.1">
    <property type="nucleotide sequence ID" value="NZ_CADCXN010000088.1"/>
</dbReference>